<dbReference type="Proteomes" id="UP001489004">
    <property type="component" value="Unassembled WGS sequence"/>
</dbReference>
<sequence>MADSPEQPRPKRKGKKKVKLVEAAAPTTAVAAKKSPPPPEPFKKAKFTFEDKQQVDYIREATAKNVWYYRDRMSTPRGPCSLPVLRECWVHGIIDEHTLVWGQGLADWLPVRNVRTLVPQIRTLEVQVGTWIKKTFGLKPALATARKQRAEQRPVQSTKQVDGMY</sequence>
<organism evidence="3 4">
    <name type="scientific">[Myrmecia] bisecta</name>
    <dbReference type="NCBI Taxonomy" id="41462"/>
    <lineage>
        <taxon>Eukaryota</taxon>
        <taxon>Viridiplantae</taxon>
        <taxon>Chlorophyta</taxon>
        <taxon>core chlorophytes</taxon>
        <taxon>Trebouxiophyceae</taxon>
        <taxon>Trebouxiales</taxon>
        <taxon>Trebouxiaceae</taxon>
        <taxon>Myrmecia</taxon>
    </lineage>
</organism>
<dbReference type="EMBL" id="JALJOR010000002">
    <property type="protein sequence ID" value="KAK9824697.1"/>
    <property type="molecule type" value="Genomic_DNA"/>
</dbReference>
<dbReference type="GO" id="GO:0045037">
    <property type="term" value="P:protein import into chloroplast stroma"/>
    <property type="evidence" value="ECO:0007669"/>
    <property type="project" value="TreeGrafter"/>
</dbReference>
<dbReference type="InterPro" id="IPR025640">
    <property type="entry name" value="GYF_2"/>
</dbReference>
<dbReference type="PANTHER" id="PTHR37755">
    <property type="entry name" value="PROTEIN TIC 56, CHLOROPLASTIC"/>
    <property type="match status" value="1"/>
</dbReference>
<protein>
    <recommendedName>
        <fullName evidence="2">GYF domain-containing protein</fullName>
    </recommendedName>
</protein>
<feature type="region of interest" description="Disordered" evidence="1">
    <location>
        <begin position="1"/>
        <end position="42"/>
    </location>
</feature>
<name>A0AAW1QTA5_9CHLO</name>
<gene>
    <name evidence="3" type="ORF">WJX72_012468</name>
</gene>
<evidence type="ECO:0000259" key="2">
    <source>
        <dbReference type="Pfam" id="PF14237"/>
    </source>
</evidence>
<accession>A0AAW1QTA5</accession>
<proteinExistence type="predicted"/>
<feature type="compositionally biased region" description="Low complexity" evidence="1">
    <location>
        <begin position="22"/>
        <end position="34"/>
    </location>
</feature>
<reference evidence="3 4" key="1">
    <citation type="journal article" date="2024" name="Nat. Commun.">
        <title>Phylogenomics reveals the evolutionary origins of lichenization in chlorophyte algae.</title>
        <authorList>
            <person name="Puginier C."/>
            <person name="Libourel C."/>
            <person name="Otte J."/>
            <person name="Skaloud P."/>
            <person name="Haon M."/>
            <person name="Grisel S."/>
            <person name="Petersen M."/>
            <person name="Berrin J.G."/>
            <person name="Delaux P.M."/>
            <person name="Dal Grande F."/>
            <person name="Keller J."/>
        </authorList>
    </citation>
    <scope>NUCLEOTIDE SEQUENCE [LARGE SCALE GENOMIC DNA]</scope>
    <source>
        <strain evidence="3 4">SAG 2043</strain>
    </source>
</reference>
<comment type="caution">
    <text evidence="3">The sequence shown here is derived from an EMBL/GenBank/DDBJ whole genome shotgun (WGS) entry which is preliminary data.</text>
</comment>
<evidence type="ECO:0000313" key="3">
    <source>
        <dbReference type="EMBL" id="KAK9824697.1"/>
    </source>
</evidence>
<dbReference type="GO" id="GO:0009706">
    <property type="term" value="C:chloroplast inner membrane"/>
    <property type="evidence" value="ECO:0007669"/>
    <property type="project" value="TreeGrafter"/>
</dbReference>
<keyword evidence="4" id="KW-1185">Reference proteome</keyword>
<dbReference type="Pfam" id="PF14237">
    <property type="entry name" value="GYF_2"/>
    <property type="match status" value="1"/>
</dbReference>
<evidence type="ECO:0000256" key="1">
    <source>
        <dbReference type="SAM" id="MobiDB-lite"/>
    </source>
</evidence>
<feature type="domain" description="GYF" evidence="2">
    <location>
        <begin position="67"/>
        <end position="117"/>
    </location>
</feature>
<dbReference type="InterPro" id="IPR037471">
    <property type="entry name" value="TIC56"/>
</dbReference>
<dbReference type="AlphaFoldDB" id="A0AAW1QTA5"/>
<evidence type="ECO:0000313" key="4">
    <source>
        <dbReference type="Proteomes" id="UP001489004"/>
    </source>
</evidence>
<dbReference type="PANTHER" id="PTHR37755:SF1">
    <property type="entry name" value="PROTEIN TIC 56, CHLOROPLASTIC"/>
    <property type="match status" value="1"/>
</dbReference>